<reference evidence="3" key="1">
    <citation type="submission" date="2013-09" db="EMBL/GenBank/DDBJ databases">
        <title>Corchorus olitorius genome sequencing.</title>
        <authorList>
            <person name="Alam M."/>
            <person name="Haque M.S."/>
            <person name="Islam M.S."/>
            <person name="Emdad E.M."/>
            <person name="Islam M.M."/>
            <person name="Ahmed B."/>
            <person name="Halim A."/>
            <person name="Hossen Q.M.M."/>
            <person name="Hossain M.Z."/>
            <person name="Ahmed R."/>
            <person name="Khan M.M."/>
            <person name="Islam R."/>
            <person name="Rashid M.M."/>
            <person name="Khan S.A."/>
            <person name="Rahman M.S."/>
            <person name="Alam M."/>
            <person name="Yahiya A.S."/>
            <person name="Khan M.S."/>
            <person name="Azam M.S."/>
            <person name="Haque T."/>
            <person name="Lashkar M.Z.H."/>
            <person name="Akhand A.I."/>
            <person name="Morshed G."/>
            <person name="Roy S."/>
            <person name="Uddin K.S."/>
            <person name="Rabeya T."/>
            <person name="Hossain A.S."/>
            <person name="Chowdhury A."/>
            <person name="Snigdha A.R."/>
            <person name="Mortoza M.S."/>
            <person name="Matin S.A."/>
            <person name="Hoque S.M.E."/>
            <person name="Islam M.K."/>
            <person name="Roy D.K."/>
            <person name="Haider R."/>
            <person name="Moosa M.M."/>
            <person name="Elias S.M."/>
            <person name="Hasan A.M."/>
            <person name="Jahan S."/>
            <person name="Shafiuddin M."/>
            <person name="Mahmood N."/>
            <person name="Shommy N.S."/>
        </authorList>
    </citation>
    <scope>NUCLEOTIDE SEQUENCE [LARGE SCALE GENOMIC DNA]</scope>
    <source>
        <strain evidence="3">cv. O-4</strain>
    </source>
</reference>
<evidence type="ECO:0000313" key="3">
    <source>
        <dbReference type="Proteomes" id="UP000187203"/>
    </source>
</evidence>
<evidence type="ECO:0000256" key="1">
    <source>
        <dbReference type="SAM" id="MobiDB-lite"/>
    </source>
</evidence>
<sequence length="48" mass="5428">MGSFMSLTMNLILLEIEMKEGGQRRQVGGDEVFRRRARERGGSTKKGN</sequence>
<name>A0A1R3KXW7_9ROSI</name>
<feature type="compositionally biased region" description="Basic and acidic residues" evidence="1">
    <location>
        <begin position="24"/>
        <end position="42"/>
    </location>
</feature>
<evidence type="ECO:0000313" key="2">
    <source>
        <dbReference type="EMBL" id="OMP11920.1"/>
    </source>
</evidence>
<accession>A0A1R3KXW7</accession>
<dbReference type="AlphaFoldDB" id="A0A1R3KXW7"/>
<feature type="region of interest" description="Disordered" evidence="1">
    <location>
        <begin position="24"/>
        <end position="48"/>
    </location>
</feature>
<proteinExistence type="predicted"/>
<dbReference type="EMBL" id="AWUE01010104">
    <property type="protein sequence ID" value="OMP11920.1"/>
    <property type="molecule type" value="Genomic_DNA"/>
</dbReference>
<keyword evidence="3" id="KW-1185">Reference proteome</keyword>
<comment type="caution">
    <text evidence="2">The sequence shown here is derived from an EMBL/GenBank/DDBJ whole genome shotgun (WGS) entry which is preliminary data.</text>
</comment>
<organism evidence="2 3">
    <name type="scientific">Corchorus olitorius</name>
    <dbReference type="NCBI Taxonomy" id="93759"/>
    <lineage>
        <taxon>Eukaryota</taxon>
        <taxon>Viridiplantae</taxon>
        <taxon>Streptophyta</taxon>
        <taxon>Embryophyta</taxon>
        <taxon>Tracheophyta</taxon>
        <taxon>Spermatophyta</taxon>
        <taxon>Magnoliopsida</taxon>
        <taxon>eudicotyledons</taxon>
        <taxon>Gunneridae</taxon>
        <taxon>Pentapetalae</taxon>
        <taxon>rosids</taxon>
        <taxon>malvids</taxon>
        <taxon>Malvales</taxon>
        <taxon>Malvaceae</taxon>
        <taxon>Grewioideae</taxon>
        <taxon>Apeibeae</taxon>
        <taxon>Corchorus</taxon>
    </lineage>
</organism>
<gene>
    <name evidence="2" type="ORF">COLO4_03596</name>
</gene>
<dbReference type="Proteomes" id="UP000187203">
    <property type="component" value="Unassembled WGS sequence"/>
</dbReference>
<protein>
    <submittedName>
        <fullName evidence="2">Uncharacterized protein</fullName>
    </submittedName>
</protein>